<dbReference type="GO" id="GO:0061630">
    <property type="term" value="F:ubiquitin protein ligase activity"/>
    <property type="evidence" value="ECO:0007669"/>
    <property type="project" value="TreeGrafter"/>
</dbReference>
<dbReference type="EnsemblMetazoa" id="GMOY013384-RA">
    <property type="protein sequence ID" value="GMOY013384-PA"/>
    <property type="gene ID" value="GMOY013384"/>
</dbReference>
<dbReference type="GO" id="GO:0005634">
    <property type="term" value="C:nucleus"/>
    <property type="evidence" value="ECO:0007669"/>
    <property type="project" value="TreeGrafter"/>
</dbReference>
<dbReference type="CDD" id="cd16454">
    <property type="entry name" value="RING-H2_PA-TM-RING"/>
    <property type="match status" value="1"/>
</dbReference>
<dbReference type="GO" id="GO:0008270">
    <property type="term" value="F:zinc ion binding"/>
    <property type="evidence" value="ECO:0007669"/>
    <property type="project" value="UniProtKB-KW"/>
</dbReference>
<feature type="domain" description="RING-type" evidence="5">
    <location>
        <begin position="11"/>
        <end position="52"/>
    </location>
</feature>
<dbReference type="SMART" id="SM00184">
    <property type="entry name" value="RING"/>
    <property type="match status" value="1"/>
</dbReference>
<accession>A0A905AVZ5</accession>
<sequence>MLPVYAGGIICSLCYENFTGKDEVFVISCGHLFHSQCIQVWKLKYKSCPNCRKSTPKHMKVLPIFAENKRGDTIMNAYKEKVQRFEITIKELNEQLDVSEQNCNQLKDKNDVLENEIRELKNQLSESTNRENQIKNKQLSERENNCKQLNEKDDDVSENQVHELNDHLLDSTNGESPEKPVELRHKDNAEQLAEKNKILNDKLNCVARELKKQLLQCSKLSLENRRLQNLIQSDIKFSQDTGTPIKTMSVFNERGEENVNKNTTFAKQAGKQNIEKPHYNSSLYIYAKQKLKPLSYWIFFDEQNDQVMAVKGQNSKPTMLRNKEEVDKFIEQTSKIENNSILNICFEN</sequence>
<dbReference type="Proteomes" id="UP000092444">
    <property type="component" value="Unassembled WGS sequence"/>
</dbReference>
<evidence type="ECO:0000256" key="4">
    <source>
        <dbReference type="SAM" id="MobiDB-lite"/>
    </source>
</evidence>
<keyword evidence="2" id="KW-0862">Zinc</keyword>
<keyword evidence="1 3" id="KW-0479">Metal-binding</keyword>
<dbReference type="Gene3D" id="3.30.40.10">
    <property type="entry name" value="Zinc/RING finger domain, C3HC4 (zinc finger)"/>
    <property type="match status" value="1"/>
</dbReference>
<evidence type="ECO:0000313" key="6">
    <source>
        <dbReference type="EnsemblMetazoa" id="GMOY013384-PA"/>
    </source>
</evidence>
<protein>
    <submittedName>
        <fullName evidence="6">RING-type domain-containing protein</fullName>
    </submittedName>
</protein>
<dbReference type="SUPFAM" id="SSF57850">
    <property type="entry name" value="RING/U-box"/>
    <property type="match status" value="1"/>
</dbReference>
<organism evidence="6 7">
    <name type="scientific">Glossina morsitans morsitans</name>
    <name type="common">Savannah tsetse fly</name>
    <dbReference type="NCBI Taxonomy" id="37546"/>
    <lineage>
        <taxon>Eukaryota</taxon>
        <taxon>Metazoa</taxon>
        <taxon>Ecdysozoa</taxon>
        <taxon>Arthropoda</taxon>
        <taxon>Hexapoda</taxon>
        <taxon>Insecta</taxon>
        <taxon>Pterygota</taxon>
        <taxon>Neoptera</taxon>
        <taxon>Endopterygota</taxon>
        <taxon>Diptera</taxon>
        <taxon>Brachycera</taxon>
        <taxon>Muscomorpha</taxon>
        <taxon>Hippoboscoidea</taxon>
        <taxon>Glossinidae</taxon>
        <taxon>Glossina</taxon>
    </lineage>
</organism>
<dbReference type="GO" id="GO:0016567">
    <property type="term" value="P:protein ubiquitination"/>
    <property type="evidence" value="ECO:0007669"/>
    <property type="project" value="TreeGrafter"/>
</dbReference>
<keyword evidence="1 3" id="KW-0863">Zinc-finger</keyword>
<dbReference type="InterPro" id="IPR013083">
    <property type="entry name" value="Znf_RING/FYVE/PHD"/>
</dbReference>
<evidence type="ECO:0000313" key="7">
    <source>
        <dbReference type="Proteomes" id="UP000092444"/>
    </source>
</evidence>
<evidence type="ECO:0000256" key="3">
    <source>
        <dbReference type="PROSITE-ProRule" id="PRU00175"/>
    </source>
</evidence>
<dbReference type="PANTHER" id="PTHR46569">
    <property type="entry name" value="E3 UBIQUITIN-PROTEIN LIGASE TRAIP"/>
    <property type="match status" value="1"/>
</dbReference>
<dbReference type="Pfam" id="PF13639">
    <property type="entry name" value="zf-RING_2"/>
    <property type="match status" value="1"/>
</dbReference>
<dbReference type="AlphaFoldDB" id="A0A905AVZ5"/>
<name>A0A905AVZ5_GLOMM</name>
<dbReference type="GO" id="GO:0090734">
    <property type="term" value="C:site of DNA damage"/>
    <property type="evidence" value="ECO:0007669"/>
    <property type="project" value="TreeGrafter"/>
</dbReference>
<dbReference type="GO" id="GO:0031297">
    <property type="term" value="P:replication fork processing"/>
    <property type="evidence" value="ECO:0007669"/>
    <property type="project" value="TreeGrafter"/>
</dbReference>
<evidence type="ECO:0000256" key="2">
    <source>
        <dbReference type="ARBA" id="ARBA00022833"/>
    </source>
</evidence>
<feature type="compositionally biased region" description="Basic and acidic residues" evidence="4">
    <location>
        <begin position="128"/>
        <end position="144"/>
    </location>
</feature>
<dbReference type="EMBL" id="CCAG010005612">
    <property type="status" value="NOT_ANNOTATED_CDS"/>
    <property type="molecule type" value="Genomic_DNA"/>
</dbReference>
<dbReference type="PANTHER" id="PTHR46569:SF1">
    <property type="entry name" value="E3 UBIQUITIN-PROTEIN LIGASE RFWD3-RELATED"/>
    <property type="match status" value="1"/>
</dbReference>
<dbReference type="PROSITE" id="PS50089">
    <property type="entry name" value="ZF_RING_2"/>
    <property type="match status" value="1"/>
</dbReference>
<evidence type="ECO:0000259" key="5">
    <source>
        <dbReference type="PROSITE" id="PS50089"/>
    </source>
</evidence>
<reference evidence="6" key="1">
    <citation type="submission" date="2022-10" db="UniProtKB">
        <authorList>
            <consortium name="EnsemblMetazoa"/>
        </authorList>
    </citation>
    <scope>IDENTIFICATION</scope>
    <source>
        <strain evidence="6">Yale</strain>
    </source>
</reference>
<dbReference type="InterPro" id="IPR001841">
    <property type="entry name" value="Znf_RING"/>
</dbReference>
<feature type="region of interest" description="Disordered" evidence="4">
    <location>
        <begin position="123"/>
        <end position="144"/>
    </location>
</feature>
<evidence type="ECO:0000256" key="1">
    <source>
        <dbReference type="ARBA" id="ARBA00022771"/>
    </source>
</evidence>
<keyword evidence="7" id="KW-1185">Reference proteome</keyword>
<dbReference type="InterPro" id="IPR052639">
    <property type="entry name" value="TRAIP_ubiq-protein_ligase"/>
</dbReference>
<proteinExistence type="predicted"/>